<keyword evidence="1" id="KW-0732">Signal</keyword>
<comment type="caution">
    <text evidence="2">The sequence shown here is derived from an EMBL/GenBank/DDBJ whole genome shotgun (WGS) entry which is preliminary data.</text>
</comment>
<evidence type="ECO:0000313" key="2">
    <source>
        <dbReference type="EMBL" id="MDI1486197.1"/>
    </source>
</evidence>
<dbReference type="AlphaFoldDB" id="A0AA43TVX3"/>
<protein>
    <submittedName>
        <fullName evidence="2">Uncharacterized protein</fullName>
    </submittedName>
</protein>
<reference evidence="2" key="1">
    <citation type="journal article" date="2023" name="Genome Biol. Evol.">
        <title>First Whole Genome Sequence and Flow Cytometry Genome Size Data for the Lichen-Forming Fungus Ramalina farinacea (Ascomycota).</title>
        <authorList>
            <person name="Llewellyn T."/>
            <person name="Mian S."/>
            <person name="Hill R."/>
            <person name="Leitch I.J."/>
            <person name="Gaya E."/>
        </authorList>
    </citation>
    <scope>NUCLEOTIDE SEQUENCE</scope>
    <source>
        <strain evidence="2">LIQ254RAFAR</strain>
    </source>
</reference>
<feature type="signal peptide" evidence="1">
    <location>
        <begin position="1"/>
        <end position="20"/>
    </location>
</feature>
<accession>A0AA43TVX3</accession>
<gene>
    <name evidence="2" type="ORF">OHK93_005423</name>
</gene>
<name>A0AA43TVX3_9LECA</name>
<evidence type="ECO:0000256" key="1">
    <source>
        <dbReference type="SAM" id="SignalP"/>
    </source>
</evidence>
<feature type="chain" id="PRO_5041433429" evidence="1">
    <location>
        <begin position="21"/>
        <end position="248"/>
    </location>
</feature>
<organism evidence="2 3">
    <name type="scientific">Ramalina farinacea</name>
    <dbReference type="NCBI Taxonomy" id="258253"/>
    <lineage>
        <taxon>Eukaryota</taxon>
        <taxon>Fungi</taxon>
        <taxon>Dikarya</taxon>
        <taxon>Ascomycota</taxon>
        <taxon>Pezizomycotina</taxon>
        <taxon>Lecanoromycetes</taxon>
        <taxon>OSLEUM clade</taxon>
        <taxon>Lecanoromycetidae</taxon>
        <taxon>Lecanorales</taxon>
        <taxon>Lecanorineae</taxon>
        <taxon>Ramalinaceae</taxon>
        <taxon>Ramalina</taxon>
    </lineage>
</organism>
<proteinExistence type="predicted"/>
<dbReference type="Proteomes" id="UP001161017">
    <property type="component" value="Unassembled WGS sequence"/>
</dbReference>
<evidence type="ECO:0000313" key="3">
    <source>
        <dbReference type="Proteomes" id="UP001161017"/>
    </source>
</evidence>
<sequence length="248" mass="25345">MAMKSVLLTTLFLLITTVLAAPRTTSKASTVSTTTASKASTASTTSKAPTATATCISKSFNATFDDLAALPDSLPGDLTPIPTPYKDLAYANFDLASTLPGVTQLIPESGRNVAFAGGPQRTLGLKPAISVAYAGSPVTDFTLKSIAYACVLTSGGNLDAPTACTARATAFRGNAQVGTADLNYAPPTLLGAGGVTTQLMAGMLNFAFPAASFGKVTRVEFALVEPVPATTVVNFVIDDAAYVTDENC</sequence>
<keyword evidence="3" id="KW-1185">Reference proteome</keyword>
<dbReference type="EMBL" id="JAPUFD010000003">
    <property type="protein sequence ID" value="MDI1486197.1"/>
    <property type="molecule type" value="Genomic_DNA"/>
</dbReference>